<proteinExistence type="predicted"/>
<sequence length="144" mass="16632">MNSVPGVRQRAHFWVLVAPERHVLYHFSHKHDSAAVDRLLAGYKGYLVADAHSVYDHLYGTGDVVEVACWAHARRYFFKALSADPERAERGEFSLTRRGERRRNLEFLVIVERVEEPRLIAIDPQSVEKCVVVDLEQQRSFAGW</sequence>
<dbReference type="InterPro" id="IPR052344">
    <property type="entry name" value="Transposase-related"/>
</dbReference>
<dbReference type="Pfam" id="PF03050">
    <property type="entry name" value="DDE_Tnp_IS66"/>
    <property type="match status" value="1"/>
</dbReference>
<reference evidence="2 3" key="1">
    <citation type="submission" date="2022-11" db="EMBL/GenBank/DDBJ databases">
        <title>Minimal conservation of predation-associated metabolite biosynthetic gene clusters underscores biosynthetic potential of Myxococcota including descriptions for ten novel species: Archangium lansinium sp. nov., Myxococcus landrumus sp. nov., Nannocystis bai.</title>
        <authorList>
            <person name="Ahearne A."/>
            <person name="Stevens C."/>
            <person name="Dowd S."/>
        </authorList>
    </citation>
    <scope>NUCLEOTIDE SEQUENCE [LARGE SCALE GENOMIC DNA]</scope>
    <source>
        <strain evidence="2 3">NCELM</strain>
    </source>
</reference>
<dbReference type="PANTHER" id="PTHR33678">
    <property type="entry name" value="BLL1576 PROTEIN"/>
    <property type="match status" value="1"/>
</dbReference>
<protein>
    <submittedName>
        <fullName evidence="2">Transposase</fullName>
    </submittedName>
</protein>
<dbReference type="Proteomes" id="UP001217838">
    <property type="component" value="Unassembled WGS sequence"/>
</dbReference>
<evidence type="ECO:0000259" key="1">
    <source>
        <dbReference type="Pfam" id="PF03050"/>
    </source>
</evidence>
<dbReference type="InterPro" id="IPR004291">
    <property type="entry name" value="Transposase_IS66_central"/>
</dbReference>
<organism evidence="2 3">
    <name type="scientific">Nannocystis radixulma</name>
    <dbReference type="NCBI Taxonomy" id="2995305"/>
    <lineage>
        <taxon>Bacteria</taxon>
        <taxon>Pseudomonadati</taxon>
        <taxon>Myxococcota</taxon>
        <taxon>Polyangia</taxon>
        <taxon>Nannocystales</taxon>
        <taxon>Nannocystaceae</taxon>
        <taxon>Nannocystis</taxon>
    </lineage>
</organism>
<accession>A0ABT5BP31</accession>
<dbReference type="RefSeq" id="WP_272010296.1">
    <property type="nucleotide sequence ID" value="NZ_JAQNDN010000027.1"/>
</dbReference>
<evidence type="ECO:0000313" key="2">
    <source>
        <dbReference type="EMBL" id="MDC0675325.1"/>
    </source>
</evidence>
<gene>
    <name evidence="2" type="ORF">POL58_46715</name>
</gene>
<keyword evidence="3" id="KW-1185">Reference proteome</keyword>
<evidence type="ECO:0000313" key="3">
    <source>
        <dbReference type="Proteomes" id="UP001217838"/>
    </source>
</evidence>
<name>A0ABT5BP31_9BACT</name>
<dbReference type="PANTHER" id="PTHR33678:SF1">
    <property type="entry name" value="BLL1576 PROTEIN"/>
    <property type="match status" value="1"/>
</dbReference>
<dbReference type="EMBL" id="JAQNDN010000027">
    <property type="protein sequence ID" value="MDC0675325.1"/>
    <property type="molecule type" value="Genomic_DNA"/>
</dbReference>
<feature type="domain" description="Transposase IS66 central" evidence="1">
    <location>
        <begin position="9"/>
        <end position="87"/>
    </location>
</feature>
<comment type="caution">
    <text evidence="2">The sequence shown here is derived from an EMBL/GenBank/DDBJ whole genome shotgun (WGS) entry which is preliminary data.</text>
</comment>